<name>A0ABC8KM93_ERUVS</name>
<sequence>MKKPGGTEKKRYLLENKSVITKQGVSKDAFQLFAEKVRDNKGLESRWAVMEEARVEYVRGKYFVSFLKNPLECKEILEEDKDLDAEDIANVLLEKNVFVRCDRVTKTARPGKKKLSTWPAHIEIYTKIKVFSETDAFLAWTFEKRHPLWQTLLSFWLISWDRELEYYDLHSELIQYRRAQMIKQKFISEELIVDSHLRRDNGLSPLMPEQEEVRHQIHKTAMLMEATKERWHLWRKIGILQRRHEMSNTKRSMRA</sequence>
<dbReference type="AlphaFoldDB" id="A0ABC8KM93"/>
<evidence type="ECO:0000313" key="2">
    <source>
        <dbReference type="Proteomes" id="UP001642260"/>
    </source>
</evidence>
<keyword evidence="2" id="KW-1185">Reference proteome</keyword>
<accession>A0ABC8KM93</accession>
<dbReference type="PANTHER" id="PTHR12443">
    <property type="entry name" value="TRANSLOCATION PROTEIN SEC62"/>
    <property type="match status" value="1"/>
</dbReference>
<protein>
    <submittedName>
        <fullName evidence="1">Uncharacterized protein</fullName>
    </submittedName>
</protein>
<dbReference type="PANTHER" id="PTHR12443:SF12">
    <property type="entry name" value="TRANSLOCATION PROTEIN SEC62"/>
    <property type="match status" value="1"/>
</dbReference>
<organism evidence="1 2">
    <name type="scientific">Eruca vesicaria subsp. sativa</name>
    <name type="common">Garden rocket</name>
    <name type="synonym">Eruca sativa</name>
    <dbReference type="NCBI Taxonomy" id="29727"/>
    <lineage>
        <taxon>Eukaryota</taxon>
        <taxon>Viridiplantae</taxon>
        <taxon>Streptophyta</taxon>
        <taxon>Embryophyta</taxon>
        <taxon>Tracheophyta</taxon>
        <taxon>Spermatophyta</taxon>
        <taxon>Magnoliopsida</taxon>
        <taxon>eudicotyledons</taxon>
        <taxon>Gunneridae</taxon>
        <taxon>Pentapetalae</taxon>
        <taxon>rosids</taxon>
        <taxon>malvids</taxon>
        <taxon>Brassicales</taxon>
        <taxon>Brassicaceae</taxon>
        <taxon>Brassiceae</taxon>
        <taxon>Eruca</taxon>
    </lineage>
</organism>
<reference evidence="1 2" key="1">
    <citation type="submission" date="2022-03" db="EMBL/GenBank/DDBJ databases">
        <authorList>
            <person name="Macdonald S."/>
            <person name="Ahmed S."/>
            <person name="Newling K."/>
        </authorList>
    </citation>
    <scope>NUCLEOTIDE SEQUENCE [LARGE SCALE GENOMIC DNA]</scope>
</reference>
<dbReference type="EMBL" id="CAKOAT010269266">
    <property type="protein sequence ID" value="CAH8359672.1"/>
    <property type="molecule type" value="Genomic_DNA"/>
</dbReference>
<proteinExistence type="predicted"/>
<dbReference type="InterPro" id="IPR004728">
    <property type="entry name" value="Sec62"/>
</dbReference>
<dbReference type="Proteomes" id="UP001642260">
    <property type="component" value="Unassembled WGS sequence"/>
</dbReference>
<evidence type="ECO:0000313" key="1">
    <source>
        <dbReference type="EMBL" id="CAH8359672.1"/>
    </source>
</evidence>
<comment type="caution">
    <text evidence="1">The sequence shown here is derived from an EMBL/GenBank/DDBJ whole genome shotgun (WGS) entry which is preliminary data.</text>
</comment>
<gene>
    <name evidence="1" type="ORF">ERUC_LOCUS25428</name>
</gene>